<dbReference type="GO" id="GO:0009307">
    <property type="term" value="P:DNA restriction-modification system"/>
    <property type="evidence" value="ECO:0007669"/>
    <property type="project" value="InterPro"/>
</dbReference>
<accession>A0A5J4KVG3</accession>
<dbReference type="AlphaFoldDB" id="A0A5J4KVG3"/>
<protein>
    <submittedName>
        <fullName evidence="1">Restriction endonuclease</fullName>
    </submittedName>
</protein>
<organism evidence="1">
    <name type="scientific">hot springs metagenome</name>
    <dbReference type="NCBI Taxonomy" id="433727"/>
    <lineage>
        <taxon>unclassified sequences</taxon>
        <taxon>metagenomes</taxon>
        <taxon>ecological metagenomes</taxon>
    </lineage>
</organism>
<comment type="caution">
    <text evidence="1">The sequence shown here is derived from an EMBL/GenBank/DDBJ whole genome shotgun (WGS) entry which is preliminary data.</text>
</comment>
<reference evidence="1" key="1">
    <citation type="submission" date="2019-10" db="EMBL/GenBank/DDBJ databases">
        <title>Metagenomic sequencing of thiosulfate-disproportionating enrichment culture.</title>
        <authorList>
            <person name="Umezawa K."/>
            <person name="Kojima H."/>
            <person name="Fukui M."/>
        </authorList>
    </citation>
    <scope>NUCLEOTIDE SEQUENCE</scope>
    <source>
        <strain evidence="1">45J</strain>
    </source>
</reference>
<keyword evidence="1" id="KW-0255">Endonuclease</keyword>
<keyword evidence="1" id="KW-0378">Hydrolase</keyword>
<sequence length="196" mass="22645">MKIKLINEQIRETLGIESPVFPKYVTQIINLANQNAQGTRPKVVGQLSDLIKEFPGKKFEEWEEWYIQRHPDAIKDAKEKIFDMVKKLKHAINKIDENLINEWAKDLVLVKTFLGLRFQEAILKKAAELKGVDYRLSDNTDESKGIDGYILGDMPISIKPETYKIKKSLGEHIEAKIIYYKELKNGIEVDLGELFL</sequence>
<dbReference type="GO" id="GO:0009036">
    <property type="term" value="F:type II site-specific deoxyribonuclease activity"/>
    <property type="evidence" value="ECO:0007669"/>
    <property type="project" value="InterPro"/>
</dbReference>
<dbReference type="Pfam" id="PF09568">
    <property type="entry name" value="RE_MjaI"/>
    <property type="match status" value="1"/>
</dbReference>
<dbReference type="EMBL" id="BLAB01000001">
    <property type="protein sequence ID" value="GER93184.1"/>
    <property type="molecule type" value="Genomic_DNA"/>
</dbReference>
<name>A0A5J4KVG3_9ZZZZ</name>
<evidence type="ECO:0000313" key="1">
    <source>
        <dbReference type="EMBL" id="GER93184.1"/>
    </source>
</evidence>
<keyword evidence="1" id="KW-0540">Nuclease</keyword>
<dbReference type="InterPro" id="IPR019068">
    <property type="entry name" value="Restrct_endonuc_II_MjaI"/>
</dbReference>
<proteinExistence type="predicted"/>
<gene>
    <name evidence="1" type="ORF">A45J_0919</name>
</gene>
<dbReference type="GO" id="GO:0003677">
    <property type="term" value="F:DNA binding"/>
    <property type="evidence" value="ECO:0007669"/>
    <property type="project" value="InterPro"/>
</dbReference>